<dbReference type="Proteomes" id="UP001163324">
    <property type="component" value="Chromosome 4"/>
</dbReference>
<comment type="caution">
    <text evidence="1">The sequence shown here is derived from an EMBL/GenBank/DDBJ whole genome shotgun (WGS) entry which is preliminary data.</text>
</comment>
<proteinExistence type="predicted"/>
<evidence type="ECO:0000313" key="1">
    <source>
        <dbReference type="EMBL" id="KAI9900043.1"/>
    </source>
</evidence>
<dbReference type="EMBL" id="CM047943">
    <property type="protein sequence ID" value="KAI9900043.1"/>
    <property type="molecule type" value="Genomic_DNA"/>
</dbReference>
<sequence>MLRWGVLGTSFISHTVAAAINASTGSKVTAVFGRDPARLASFADKFSIPRRFTSIDELVRDPDIDVVYVGLPSHLHAQASIAAARAGKAVLSEKALTTTMADARALVAAVEEAGVFFLEGLMYLSHPLMDKVAEVIRSGRLGTVRGVSGHYAANIWKKANPLGMGTIYNLGCYPASLLHWVMQAAFGRTGTAADDRHHFRARKVSALGNLSPDGTHVRDAALTVRFDNGVLASIQSTDSLGNDFAFTVRGDKAALHFRTNPWLPPAGRSVMELKTFGAGAEEIVVESPLDAFGCQVKRVEECLARGFKQAPRPSPTWGDSLEIMELLTEWESAIFESSS</sequence>
<gene>
    <name evidence="1" type="ORF">N3K66_004305</name>
</gene>
<protein>
    <submittedName>
        <fullName evidence="1">Uncharacterized protein</fullName>
    </submittedName>
</protein>
<keyword evidence="2" id="KW-1185">Reference proteome</keyword>
<accession>A0ACC0V2J4</accession>
<name>A0ACC0V2J4_9HYPO</name>
<organism evidence="1 2">
    <name type="scientific">Trichothecium roseum</name>
    <dbReference type="NCBI Taxonomy" id="47278"/>
    <lineage>
        <taxon>Eukaryota</taxon>
        <taxon>Fungi</taxon>
        <taxon>Dikarya</taxon>
        <taxon>Ascomycota</taxon>
        <taxon>Pezizomycotina</taxon>
        <taxon>Sordariomycetes</taxon>
        <taxon>Hypocreomycetidae</taxon>
        <taxon>Hypocreales</taxon>
        <taxon>Hypocreales incertae sedis</taxon>
        <taxon>Trichothecium</taxon>
    </lineage>
</organism>
<reference evidence="1" key="1">
    <citation type="submission" date="2022-10" db="EMBL/GenBank/DDBJ databases">
        <title>Complete Genome of Trichothecium roseum strain YXFP-22015, a Plant Pathogen Isolated from Citrus.</title>
        <authorList>
            <person name="Wang Y."/>
            <person name="Zhu L."/>
        </authorList>
    </citation>
    <scope>NUCLEOTIDE SEQUENCE</scope>
    <source>
        <strain evidence="1">YXFP-22015</strain>
    </source>
</reference>
<evidence type="ECO:0000313" key="2">
    <source>
        <dbReference type="Proteomes" id="UP001163324"/>
    </source>
</evidence>